<evidence type="ECO:0000313" key="1">
    <source>
        <dbReference type="EMBL" id="EKS35486.1"/>
    </source>
</evidence>
<gene>
    <name evidence="1" type="ORF">HMPREF9696_02321</name>
</gene>
<dbReference type="HOGENOM" id="CLU_2821510_0_0_5"/>
<evidence type="ECO:0000313" key="2">
    <source>
        <dbReference type="Proteomes" id="UP000001095"/>
    </source>
</evidence>
<name>K8P1Z9_9BRAD</name>
<organism evidence="1 2">
    <name type="scientific">Afipia clevelandensis ATCC 49720</name>
    <dbReference type="NCBI Taxonomy" id="883079"/>
    <lineage>
        <taxon>Bacteria</taxon>
        <taxon>Pseudomonadati</taxon>
        <taxon>Pseudomonadota</taxon>
        <taxon>Alphaproteobacteria</taxon>
        <taxon>Hyphomicrobiales</taxon>
        <taxon>Nitrobacteraceae</taxon>
        <taxon>Afipia</taxon>
    </lineage>
</organism>
<reference evidence="1 2" key="1">
    <citation type="submission" date="2012-04" db="EMBL/GenBank/DDBJ databases">
        <title>The Genome Sequence of Afipia clevelandensis ATCC 49720.</title>
        <authorList>
            <consortium name="The Broad Institute Genome Sequencing Platform"/>
            <person name="Earl A."/>
            <person name="Ward D."/>
            <person name="Feldgarden M."/>
            <person name="Gevers D."/>
            <person name="Huys G."/>
            <person name="Walker B."/>
            <person name="Young S.K."/>
            <person name="Zeng Q."/>
            <person name="Gargeya S."/>
            <person name="Fitzgerald M."/>
            <person name="Haas B."/>
            <person name="Abouelleil A."/>
            <person name="Alvarado L."/>
            <person name="Arachchi H.M."/>
            <person name="Berlin A."/>
            <person name="Chapman S.B."/>
            <person name="Goldberg J."/>
            <person name="Griggs A."/>
            <person name="Gujja S."/>
            <person name="Hansen M."/>
            <person name="Howarth C."/>
            <person name="Imamovic A."/>
            <person name="Larimer J."/>
            <person name="McCowen C."/>
            <person name="Montmayeur A."/>
            <person name="Murphy C."/>
            <person name="Neiman D."/>
            <person name="Pearson M."/>
            <person name="Priest M."/>
            <person name="Roberts A."/>
            <person name="Saif S."/>
            <person name="Shea T."/>
            <person name="Sisk P."/>
            <person name="Sykes S."/>
            <person name="Wortman J."/>
            <person name="Nusbaum C."/>
            <person name="Birren B."/>
        </authorList>
    </citation>
    <scope>NUCLEOTIDE SEQUENCE [LARGE SCALE GENOMIC DNA]</scope>
    <source>
        <strain evidence="1 2">ATCC 49720</strain>
    </source>
</reference>
<protein>
    <submittedName>
        <fullName evidence="1">Uncharacterized protein</fullName>
    </submittedName>
</protein>
<proteinExistence type="predicted"/>
<dbReference type="Proteomes" id="UP000001095">
    <property type="component" value="Unassembled WGS sequence"/>
</dbReference>
<dbReference type="EMBL" id="AGWY01000010">
    <property type="protein sequence ID" value="EKS35486.1"/>
    <property type="molecule type" value="Genomic_DNA"/>
</dbReference>
<dbReference type="AlphaFoldDB" id="K8P1Z9"/>
<sequence>MTRHELKAGLKNVATDNVGGGICDESRCVDVAPASLVKVVIARSEATKQSSSFLTFQEWIASLRSQ</sequence>
<comment type="caution">
    <text evidence="1">The sequence shown here is derived from an EMBL/GenBank/DDBJ whole genome shotgun (WGS) entry which is preliminary data.</text>
</comment>
<accession>K8P1Z9</accession>
<keyword evidence="2" id="KW-1185">Reference proteome</keyword>